<reference evidence="2" key="2">
    <citation type="submission" date="2020-09" db="EMBL/GenBank/DDBJ databases">
        <authorList>
            <person name="Sun Q."/>
            <person name="Kim S."/>
        </authorList>
    </citation>
    <scope>NUCLEOTIDE SEQUENCE</scope>
    <source>
        <strain evidence="2">KCTC 23224</strain>
    </source>
</reference>
<dbReference type="InterPro" id="IPR036515">
    <property type="entry name" value="Transposase_17_sf"/>
</dbReference>
<sequence>MSSYRQNFYHIIIGTKSSERVIPDKYCLELHKYIWGFTKNKNCKLYQINGTEDHIHILTDIHPSISLADFIKGLKRAAGDWLKEHPEVRNFKGWRSGYGSFTVSFKEKSAVIQYIKNQKAHHRKESFYDEYKKLLDEHGVSFDEKYMLGD</sequence>
<dbReference type="NCBIfam" id="NF033573">
    <property type="entry name" value="transpos_IS200"/>
    <property type="match status" value="1"/>
</dbReference>
<gene>
    <name evidence="2" type="ORF">GCM10008106_13240</name>
</gene>
<dbReference type="Gene3D" id="3.30.70.1290">
    <property type="entry name" value="Transposase IS200-like"/>
    <property type="match status" value="1"/>
</dbReference>
<evidence type="ECO:0000259" key="1">
    <source>
        <dbReference type="SMART" id="SM01321"/>
    </source>
</evidence>
<reference evidence="2" key="1">
    <citation type="journal article" date="2014" name="Int. J. Syst. Evol. Microbiol.">
        <title>Complete genome sequence of Corynebacterium casei LMG S-19264T (=DSM 44701T), isolated from a smear-ripened cheese.</title>
        <authorList>
            <consortium name="US DOE Joint Genome Institute (JGI-PGF)"/>
            <person name="Walter F."/>
            <person name="Albersmeier A."/>
            <person name="Kalinowski J."/>
            <person name="Ruckert C."/>
        </authorList>
    </citation>
    <scope>NUCLEOTIDE SEQUENCE</scope>
    <source>
        <strain evidence="2">KCTC 23224</strain>
    </source>
</reference>
<name>A0A8J3CW13_9BACT</name>
<feature type="domain" description="Transposase IS200-like" evidence="1">
    <location>
        <begin position="4"/>
        <end position="118"/>
    </location>
</feature>
<dbReference type="Pfam" id="PF01797">
    <property type="entry name" value="Y1_Tnp"/>
    <property type="match status" value="1"/>
</dbReference>
<protein>
    <submittedName>
        <fullName evidence="2">Transposase</fullName>
    </submittedName>
</protein>
<dbReference type="SUPFAM" id="SSF143422">
    <property type="entry name" value="Transposase IS200-like"/>
    <property type="match status" value="1"/>
</dbReference>
<proteinExistence type="predicted"/>
<dbReference type="PANTHER" id="PTHR33360">
    <property type="entry name" value="TRANSPOSASE FOR INSERTION SEQUENCE ELEMENT IS200"/>
    <property type="match status" value="1"/>
</dbReference>
<dbReference type="SMART" id="SM01321">
    <property type="entry name" value="Y1_Tnp"/>
    <property type="match status" value="1"/>
</dbReference>
<dbReference type="PANTHER" id="PTHR33360:SF2">
    <property type="entry name" value="TRANSPOSASE FOR INSERTION SEQUENCE ELEMENT IS200"/>
    <property type="match status" value="1"/>
</dbReference>
<organism evidence="2 3">
    <name type="scientific">Mongoliitalea lutea</name>
    <dbReference type="NCBI Taxonomy" id="849756"/>
    <lineage>
        <taxon>Bacteria</taxon>
        <taxon>Pseudomonadati</taxon>
        <taxon>Bacteroidota</taxon>
        <taxon>Cytophagia</taxon>
        <taxon>Cytophagales</taxon>
        <taxon>Cyclobacteriaceae</taxon>
        <taxon>Mongoliitalea</taxon>
    </lineage>
</organism>
<comment type="caution">
    <text evidence="2">The sequence shown here is derived from an EMBL/GenBank/DDBJ whole genome shotgun (WGS) entry which is preliminary data.</text>
</comment>
<dbReference type="Proteomes" id="UP000642809">
    <property type="component" value="Unassembled WGS sequence"/>
</dbReference>
<dbReference type="EMBL" id="BMYF01000006">
    <property type="protein sequence ID" value="GHB33496.1"/>
    <property type="molecule type" value="Genomic_DNA"/>
</dbReference>
<dbReference type="AlphaFoldDB" id="A0A8J3CW13"/>
<dbReference type="InterPro" id="IPR002686">
    <property type="entry name" value="Transposase_17"/>
</dbReference>
<dbReference type="RefSeq" id="WP_189579735.1">
    <property type="nucleotide sequence ID" value="NZ_BMYF01000006.1"/>
</dbReference>
<dbReference type="GO" id="GO:0004803">
    <property type="term" value="F:transposase activity"/>
    <property type="evidence" value="ECO:0007669"/>
    <property type="project" value="InterPro"/>
</dbReference>
<evidence type="ECO:0000313" key="3">
    <source>
        <dbReference type="Proteomes" id="UP000642809"/>
    </source>
</evidence>
<dbReference type="GO" id="GO:0003677">
    <property type="term" value="F:DNA binding"/>
    <property type="evidence" value="ECO:0007669"/>
    <property type="project" value="InterPro"/>
</dbReference>
<keyword evidence="3" id="KW-1185">Reference proteome</keyword>
<evidence type="ECO:0000313" key="2">
    <source>
        <dbReference type="EMBL" id="GHB33496.1"/>
    </source>
</evidence>
<dbReference type="GO" id="GO:0006313">
    <property type="term" value="P:DNA transposition"/>
    <property type="evidence" value="ECO:0007669"/>
    <property type="project" value="InterPro"/>
</dbReference>
<accession>A0A8J3CW13</accession>